<reference evidence="2" key="1">
    <citation type="submission" date="2023-02" db="EMBL/GenBank/DDBJ databases">
        <title>Actinomadura rubrobrunea NBRC 14622.</title>
        <authorList>
            <person name="Ichikawa N."/>
            <person name="Sato H."/>
            <person name="Tonouchi N."/>
        </authorList>
    </citation>
    <scope>NUCLEOTIDE SEQUENCE</scope>
    <source>
        <strain evidence="2">NBRC 14622</strain>
    </source>
</reference>
<evidence type="ECO:0000313" key="3">
    <source>
        <dbReference type="Proteomes" id="UP001165124"/>
    </source>
</evidence>
<name>A0A9W6PYF6_9ACTN</name>
<sequence>MTLHDTPRDAPAVPSTAATTLDTLMPGPLSLAGHRLGTPQRAGALTMVPISGPAYPGIVPPRRGLKLARVDGYGRVELHNGAADGVAIVPLHIGYIQDAAQNHALCRSAFIAPGQSLMFDDACCVQASQGGYLTARDQWFFVLPVELRMRALQLRGVHDYAKLWGDIAALNERYGLPARGHLEQILSRKRPVLTQFQSRIELQPGQLGAVFFVDGHLAGVELAPDPEYFADVWPALVCFAYGVAAWHAERQRRAKHAPAAPVAAQPFEATTLSELRAALDRDRAARIAQVADWLADVPTGPLQTTEEERYLNLRLSTVTGPHLAGQVVTDGDRAVYASLFAPWPDRTAQ</sequence>
<dbReference type="EMBL" id="BSRZ01000014">
    <property type="protein sequence ID" value="GLW66405.1"/>
    <property type="molecule type" value="Genomic_DNA"/>
</dbReference>
<comment type="caution">
    <text evidence="2">The sequence shown here is derived from an EMBL/GenBank/DDBJ whole genome shotgun (WGS) entry which is preliminary data.</text>
</comment>
<dbReference type="Proteomes" id="UP001165124">
    <property type="component" value="Unassembled WGS sequence"/>
</dbReference>
<evidence type="ECO:0000313" key="2">
    <source>
        <dbReference type="EMBL" id="GLW66405.1"/>
    </source>
</evidence>
<dbReference type="RefSeq" id="WP_217998514.1">
    <property type="nucleotide sequence ID" value="NZ_BSRZ01000014.1"/>
</dbReference>
<dbReference type="AlphaFoldDB" id="A0A9W6PYF6"/>
<proteinExistence type="predicted"/>
<evidence type="ECO:0000259" key="1">
    <source>
        <dbReference type="Pfam" id="PF20208"/>
    </source>
</evidence>
<gene>
    <name evidence="2" type="ORF">Arub01_46490</name>
</gene>
<dbReference type="InterPro" id="IPR046699">
    <property type="entry name" value="ARPP-1"/>
</dbReference>
<keyword evidence="3" id="KW-1185">Reference proteome</keyword>
<feature type="domain" description="ARG and Rhodanese-Phosphatase-superfamily-associated" evidence="1">
    <location>
        <begin position="35"/>
        <end position="340"/>
    </location>
</feature>
<protein>
    <recommendedName>
        <fullName evidence="1">ARG and Rhodanese-Phosphatase-superfamily-associated domain-containing protein</fullName>
    </recommendedName>
</protein>
<dbReference type="Pfam" id="PF20208">
    <property type="entry name" value="ARPP-1"/>
    <property type="match status" value="1"/>
</dbReference>
<organism evidence="2 3">
    <name type="scientific">Actinomadura rubrobrunea</name>
    <dbReference type="NCBI Taxonomy" id="115335"/>
    <lineage>
        <taxon>Bacteria</taxon>
        <taxon>Bacillati</taxon>
        <taxon>Actinomycetota</taxon>
        <taxon>Actinomycetes</taxon>
        <taxon>Streptosporangiales</taxon>
        <taxon>Thermomonosporaceae</taxon>
        <taxon>Actinomadura</taxon>
    </lineage>
</organism>
<accession>A0A9W6PYF6</accession>